<dbReference type="PANTHER" id="PTHR34216:SF3">
    <property type="entry name" value="POLY-BETA-1,6-N-ACETYL-D-GLUCOSAMINE N-DEACETYLASE"/>
    <property type="match status" value="1"/>
</dbReference>
<dbReference type="InterPro" id="IPR051398">
    <property type="entry name" value="Polysacch_Deacetylase"/>
</dbReference>
<comment type="caution">
    <text evidence="5">The sequence shown here is derived from an EMBL/GenBank/DDBJ whole genome shotgun (WGS) entry which is preliminary data.</text>
</comment>
<keyword evidence="3" id="KW-0472">Membrane</keyword>
<name>A0A562JF49_9FIRM</name>
<dbReference type="EMBL" id="VLKH01000003">
    <property type="protein sequence ID" value="TWH81414.1"/>
    <property type="molecule type" value="Genomic_DNA"/>
</dbReference>
<evidence type="ECO:0000313" key="5">
    <source>
        <dbReference type="EMBL" id="TWH81414.1"/>
    </source>
</evidence>
<dbReference type="PROSITE" id="PS51677">
    <property type="entry name" value="NODB"/>
    <property type="match status" value="1"/>
</dbReference>
<dbReference type="GO" id="GO:0016810">
    <property type="term" value="F:hydrolase activity, acting on carbon-nitrogen (but not peptide) bonds"/>
    <property type="evidence" value="ECO:0007669"/>
    <property type="project" value="InterPro"/>
</dbReference>
<feature type="transmembrane region" description="Helical" evidence="3">
    <location>
        <begin position="6"/>
        <end position="26"/>
    </location>
</feature>
<sequence length="284" mass="32949">MKNKIFYTFAVILAVALTVKIFFLVFEKSVNNDVYESIQKEDVCVVLTYHRVRNRNPWNQAIEKLTNNKELTSYSVYTDEFQNHIEYLYESGAYFTTPDELEKFRQSGKFPHKCVLICFDDADVSVYENAFPILKEKNIPFTLFVIAGQVGNKDFNNLEISSWEQLRIMKDSGLAYFGSHTYDMHYLEDNQAGFLEEGMYEEFKTDIEKSREVIKKELGVEVSSLAYPFGEASDVVADSVREAGFDSAFILSPHPVDSASNAYYQCRYLVDRHNFDKIVIPWFE</sequence>
<keyword evidence="6" id="KW-1185">Reference proteome</keyword>
<reference evidence="5 6" key="1">
    <citation type="submission" date="2019-07" db="EMBL/GenBank/DDBJ databases">
        <title>Genomic Encyclopedia of Type Strains, Phase I: the one thousand microbial genomes (KMG-I) project.</title>
        <authorList>
            <person name="Kyrpides N."/>
        </authorList>
    </citation>
    <scope>NUCLEOTIDE SEQUENCE [LARGE SCALE GENOMIC DNA]</scope>
    <source>
        <strain evidence="5 6">DSM 13558</strain>
    </source>
</reference>
<evidence type="ECO:0000256" key="3">
    <source>
        <dbReference type="SAM" id="Phobius"/>
    </source>
</evidence>
<evidence type="ECO:0000256" key="2">
    <source>
        <dbReference type="ARBA" id="ARBA00022729"/>
    </source>
</evidence>
<evidence type="ECO:0000313" key="6">
    <source>
        <dbReference type="Proteomes" id="UP000315343"/>
    </source>
</evidence>
<protein>
    <submittedName>
        <fullName evidence="5">Intercellular adhesin biosynthesis polysaccharide N-deacetylase</fullName>
    </submittedName>
</protein>
<keyword evidence="2" id="KW-0732">Signal</keyword>
<proteinExistence type="predicted"/>
<dbReference type="InterPro" id="IPR011330">
    <property type="entry name" value="Glyco_hydro/deAcase_b/a-brl"/>
</dbReference>
<organism evidence="5 6">
    <name type="scientific">Sedimentibacter saalensis</name>
    <dbReference type="NCBI Taxonomy" id="130788"/>
    <lineage>
        <taxon>Bacteria</taxon>
        <taxon>Bacillati</taxon>
        <taxon>Bacillota</taxon>
        <taxon>Tissierellia</taxon>
        <taxon>Sedimentibacter</taxon>
    </lineage>
</organism>
<accession>A0A562JF49</accession>
<dbReference type="RefSeq" id="WP_170226112.1">
    <property type="nucleotide sequence ID" value="NZ_VLKH01000003.1"/>
</dbReference>
<comment type="subcellular location">
    <subcellularLocation>
        <location evidence="1">Secreted</location>
    </subcellularLocation>
</comment>
<dbReference type="Gene3D" id="3.20.20.370">
    <property type="entry name" value="Glycoside hydrolase/deacetylase"/>
    <property type="match status" value="1"/>
</dbReference>
<evidence type="ECO:0000259" key="4">
    <source>
        <dbReference type="PROSITE" id="PS51677"/>
    </source>
</evidence>
<feature type="domain" description="NodB homology" evidence="4">
    <location>
        <begin position="113"/>
        <end position="284"/>
    </location>
</feature>
<dbReference type="AlphaFoldDB" id="A0A562JF49"/>
<dbReference type="Proteomes" id="UP000315343">
    <property type="component" value="Unassembled WGS sequence"/>
</dbReference>
<evidence type="ECO:0000256" key="1">
    <source>
        <dbReference type="ARBA" id="ARBA00004613"/>
    </source>
</evidence>
<dbReference type="GO" id="GO:0005975">
    <property type="term" value="P:carbohydrate metabolic process"/>
    <property type="evidence" value="ECO:0007669"/>
    <property type="project" value="InterPro"/>
</dbReference>
<dbReference type="Pfam" id="PF01522">
    <property type="entry name" value="Polysacc_deac_1"/>
    <property type="match status" value="1"/>
</dbReference>
<keyword evidence="3" id="KW-1133">Transmembrane helix</keyword>
<keyword evidence="3" id="KW-0812">Transmembrane</keyword>
<dbReference type="InterPro" id="IPR002509">
    <property type="entry name" value="NODB_dom"/>
</dbReference>
<dbReference type="PANTHER" id="PTHR34216">
    <property type="match status" value="1"/>
</dbReference>
<dbReference type="GO" id="GO:0005576">
    <property type="term" value="C:extracellular region"/>
    <property type="evidence" value="ECO:0007669"/>
    <property type="project" value="UniProtKB-SubCell"/>
</dbReference>
<gene>
    <name evidence="5" type="ORF">LY60_01158</name>
</gene>
<dbReference type="SUPFAM" id="SSF88713">
    <property type="entry name" value="Glycoside hydrolase/deacetylase"/>
    <property type="match status" value="1"/>
</dbReference>